<reference evidence="1" key="1">
    <citation type="journal article" date="2014" name="Front. Microbiol.">
        <title>High frequency of phylogenetically diverse reductive dehalogenase-homologous genes in deep subseafloor sedimentary metagenomes.</title>
        <authorList>
            <person name="Kawai M."/>
            <person name="Futagami T."/>
            <person name="Toyoda A."/>
            <person name="Takaki Y."/>
            <person name="Nishi S."/>
            <person name="Hori S."/>
            <person name="Arai W."/>
            <person name="Tsubouchi T."/>
            <person name="Morono Y."/>
            <person name="Uchiyama I."/>
            <person name="Ito T."/>
            <person name="Fujiyama A."/>
            <person name="Inagaki F."/>
            <person name="Takami H."/>
        </authorList>
    </citation>
    <scope>NUCLEOTIDE SEQUENCE</scope>
    <source>
        <strain evidence="1">Expedition CK06-06</strain>
    </source>
</reference>
<accession>X1VC46</accession>
<organism evidence="1">
    <name type="scientific">marine sediment metagenome</name>
    <dbReference type="NCBI Taxonomy" id="412755"/>
    <lineage>
        <taxon>unclassified sequences</taxon>
        <taxon>metagenomes</taxon>
        <taxon>ecological metagenomes</taxon>
    </lineage>
</organism>
<protein>
    <submittedName>
        <fullName evidence="1">Uncharacterized protein</fullName>
    </submittedName>
</protein>
<name>X1VC46_9ZZZZ</name>
<evidence type="ECO:0000313" key="1">
    <source>
        <dbReference type="EMBL" id="GAJ14752.1"/>
    </source>
</evidence>
<proteinExistence type="predicted"/>
<comment type="caution">
    <text evidence="1">The sequence shown here is derived from an EMBL/GenBank/DDBJ whole genome shotgun (WGS) entry which is preliminary data.</text>
</comment>
<gene>
    <name evidence="1" type="ORF">S12H4_51567</name>
</gene>
<sequence length="129" mass="14290">MVAKRELRVMLQTGHITPQDSLLRDLETIQDISIDVRRLGTSFRGGGMAAFIVISTDNDNTGLLADILYNHTKRLKVRGGDDLVILLGGRINTDQEMVGFRDVQCQKHVSLKDKSQGEIRGILEKADSA</sequence>
<dbReference type="EMBL" id="BARW01032603">
    <property type="protein sequence ID" value="GAJ14752.1"/>
    <property type="molecule type" value="Genomic_DNA"/>
</dbReference>
<dbReference type="AlphaFoldDB" id="X1VC46"/>